<sequence>MKKIHLLIIDPQIDFCEPDGALAVPGADADMERLADMINRIGDKICDIHCTLDTHHLFDISHPIFWLNLKGEHPDPFTIITKADVEKNIWHPANAQYQKYVLDYVSQLEINKRYPLCIWPPHCLIGTRGHNVFPVLAHAMQKWEKDHIAMVNYVAKGSNFKTEHYSAVQADVPDPGDPLTMLNNDLIKALEKADIILIAGEALSHCLKFTIEDIADNFEEKHIKKMVFLKDCASSVPGFENQGQDFVKAMNARGMQISNSVDFKI</sequence>
<evidence type="ECO:0008006" key="5">
    <source>
        <dbReference type="Google" id="ProtNLM"/>
    </source>
</evidence>
<dbReference type="PANTHER" id="PTHR11080:SF2">
    <property type="entry name" value="LD05707P"/>
    <property type="match status" value="1"/>
</dbReference>
<proteinExistence type="inferred from homology"/>
<dbReference type="KEGG" id="dli:dnl_47780"/>
<dbReference type="InterPro" id="IPR036380">
    <property type="entry name" value="Isochorismatase-like_sf"/>
</dbReference>
<organism evidence="3 4">
    <name type="scientific">Desulfonema limicola</name>
    <dbReference type="NCBI Taxonomy" id="45656"/>
    <lineage>
        <taxon>Bacteria</taxon>
        <taxon>Pseudomonadati</taxon>
        <taxon>Thermodesulfobacteriota</taxon>
        <taxon>Desulfobacteria</taxon>
        <taxon>Desulfobacterales</taxon>
        <taxon>Desulfococcaceae</taxon>
        <taxon>Desulfonema</taxon>
    </lineage>
</organism>
<name>A0A975BBN3_9BACT</name>
<dbReference type="EMBL" id="CP061799">
    <property type="protein sequence ID" value="QTA82403.1"/>
    <property type="molecule type" value="Genomic_DNA"/>
</dbReference>
<reference evidence="3" key="1">
    <citation type="journal article" date="2021" name="Microb. Physiol.">
        <title>Proteogenomic Insights into the Physiology of Marine, Sulfate-Reducing, Filamentous Desulfonema limicola and Desulfonema magnum.</title>
        <authorList>
            <person name="Schnaars V."/>
            <person name="Wohlbrand L."/>
            <person name="Scheve S."/>
            <person name="Hinrichs C."/>
            <person name="Reinhardt R."/>
            <person name="Rabus R."/>
        </authorList>
    </citation>
    <scope>NUCLEOTIDE SEQUENCE</scope>
    <source>
        <strain evidence="3">5ac10</strain>
    </source>
</reference>
<dbReference type="AlphaFoldDB" id="A0A975BBN3"/>
<dbReference type="PANTHER" id="PTHR11080">
    <property type="entry name" value="PYRAZINAMIDASE/NICOTINAMIDASE"/>
    <property type="match status" value="1"/>
</dbReference>
<keyword evidence="4" id="KW-1185">Reference proteome</keyword>
<protein>
    <recommendedName>
        <fullName evidence="5">Nicotinamidase</fullName>
    </recommendedName>
</protein>
<comment type="similarity">
    <text evidence="1">Belongs to the isochorismatase family.</text>
</comment>
<evidence type="ECO:0000313" key="4">
    <source>
        <dbReference type="Proteomes" id="UP000663720"/>
    </source>
</evidence>
<dbReference type="SUPFAM" id="SSF52499">
    <property type="entry name" value="Isochorismatase-like hydrolases"/>
    <property type="match status" value="1"/>
</dbReference>
<evidence type="ECO:0000313" key="3">
    <source>
        <dbReference type="EMBL" id="QTA82403.1"/>
    </source>
</evidence>
<dbReference type="RefSeq" id="WP_207688339.1">
    <property type="nucleotide sequence ID" value="NZ_CP061799.1"/>
</dbReference>
<gene>
    <name evidence="3" type="ORF">dnl_47780</name>
</gene>
<accession>A0A975BBN3</accession>
<evidence type="ECO:0000256" key="1">
    <source>
        <dbReference type="ARBA" id="ARBA00006336"/>
    </source>
</evidence>
<dbReference type="Gene3D" id="3.40.50.850">
    <property type="entry name" value="Isochorismatase-like"/>
    <property type="match status" value="1"/>
</dbReference>
<evidence type="ECO:0000256" key="2">
    <source>
        <dbReference type="ARBA" id="ARBA00022801"/>
    </source>
</evidence>
<keyword evidence="2" id="KW-0378">Hydrolase</keyword>
<dbReference type="Proteomes" id="UP000663720">
    <property type="component" value="Chromosome"/>
</dbReference>
<dbReference type="GO" id="GO:0016787">
    <property type="term" value="F:hydrolase activity"/>
    <property type="evidence" value="ECO:0007669"/>
    <property type="project" value="UniProtKB-KW"/>
</dbReference>
<dbReference type="InterPro" id="IPR052347">
    <property type="entry name" value="Isochorismatase_Nicotinamidase"/>
</dbReference>